<dbReference type="EMBL" id="VFOZ01000001">
    <property type="protein sequence ID" value="TQL96162.1"/>
    <property type="molecule type" value="Genomic_DNA"/>
</dbReference>
<feature type="compositionally biased region" description="Basic and acidic residues" evidence="5">
    <location>
        <begin position="139"/>
        <end position="148"/>
    </location>
</feature>
<organism evidence="7 8">
    <name type="scientific">Actinoallomurus bryophytorum</name>
    <dbReference type="NCBI Taxonomy" id="1490222"/>
    <lineage>
        <taxon>Bacteria</taxon>
        <taxon>Bacillati</taxon>
        <taxon>Actinomycetota</taxon>
        <taxon>Actinomycetes</taxon>
        <taxon>Streptosporangiales</taxon>
        <taxon>Thermomonosporaceae</taxon>
        <taxon>Actinoallomurus</taxon>
    </lineage>
</organism>
<evidence type="ECO:0000256" key="4">
    <source>
        <dbReference type="ARBA" id="ARBA00023163"/>
    </source>
</evidence>
<dbReference type="InterPro" id="IPR009061">
    <property type="entry name" value="DNA-bd_dom_put_sf"/>
</dbReference>
<dbReference type="InterPro" id="IPR047057">
    <property type="entry name" value="MerR_fam"/>
</dbReference>
<dbReference type="RefSeq" id="WP_221639927.1">
    <property type="nucleotide sequence ID" value="NZ_VFOZ01000001.1"/>
</dbReference>
<evidence type="ECO:0000256" key="3">
    <source>
        <dbReference type="ARBA" id="ARBA00023125"/>
    </source>
</evidence>
<dbReference type="Proteomes" id="UP000316096">
    <property type="component" value="Unassembled WGS sequence"/>
</dbReference>
<evidence type="ECO:0000256" key="1">
    <source>
        <dbReference type="ARBA" id="ARBA00022491"/>
    </source>
</evidence>
<keyword evidence="8" id="KW-1185">Reference proteome</keyword>
<dbReference type="AlphaFoldDB" id="A0A543CGD2"/>
<feature type="region of interest" description="Disordered" evidence="5">
    <location>
        <begin position="103"/>
        <end position="148"/>
    </location>
</feature>
<keyword evidence="4" id="KW-0804">Transcription</keyword>
<keyword evidence="3 7" id="KW-0238">DNA-binding</keyword>
<dbReference type="SUPFAM" id="SSF46955">
    <property type="entry name" value="Putative DNA-binding domain"/>
    <property type="match status" value="1"/>
</dbReference>
<dbReference type="GO" id="GO:0003677">
    <property type="term" value="F:DNA binding"/>
    <property type="evidence" value="ECO:0007669"/>
    <property type="project" value="UniProtKB-KW"/>
</dbReference>
<evidence type="ECO:0000256" key="2">
    <source>
        <dbReference type="ARBA" id="ARBA00023015"/>
    </source>
</evidence>
<feature type="domain" description="HTH merR-type" evidence="6">
    <location>
        <begin position="15"/>
        <end position="83"/>
    </location>
</feature>
<dbReference type="InterPro" id="IPR000551">
    <property type="entry name" value="MerR-type_HTH_dom"/>
</dbReference>
<evidence type="ECO:0000313" key="8">
    <source>
        <dbReference type="Proteomes" id="UP000316096"/>
    </source>
</evidence>
<dbReference type="Pfam" id="PF13411">
    <property type="entry name" value="MerR_1"/>
    <property type="match status" value="1"/>
</dbReference>
<evidence type="ECO:0000259" key="6">
    <source>
        <dbReference type="PROSITE" id="PS50937"/>
    </source>
</evidence>
<evidence type="ECO:0000313" key="7">
    <source>
        <dbReference type="EMBL" id="TQL96162.1"/>
    </source>
</evidence>
<dbReference type="Gene3D" id="1.10.1660.10">
    <property type="match status" value="1"/>
</dbReference>
<sequence>MARAMVLTEEEHRPRYSVGQAAQILRTRPRFLHRLDAYEVVRPSRTAGGHRRYSHHELGRIRRVIQLAQEGITLVAIRHIVVLERRVRELEAQRDAAWERLTERDYRQPRMRRERVPPIPPIVPPQSRGPDQVKAQVRRARDGEDGPD</sequence>
<proteinExistence type="predicted"/>
<dbReference type="GO" id="GO:0003700">
    <property type="term" value="F:DNA-binding transcription factor activity"/>
    <property type="evidence" value="ECO:0007669"/>
    <property type="project" value="InterPro"/>
</dbReference>
<keyword evidence="1" id="KW-0678">Repressor</keyword>
<dbReference type="PROSITE" id="PS50937">
    <property type="entry name" value="HTH_MERR_2"/>
    <property type="match status" value="1"/>
</dbReference>
<protein>
    <submittedName>
        <fullName evidence="7">DNA-binding transcriptional MerR regulator</fullName>
    </submittedName>
</protein>
<reference evidence="7 8" key="1">
    <citation type="submission" date="2019-06" db="EMBL/GenBank/DDBJ databases">
        <title>Sequencing the genomes of 1000 actinobacteria strains.</title>
        <authorList>
            <person name="Klenk H.-P."/>
        </authorList>
    </citation>
    <scope>NUCLEOTIDE SEQUENCE [LARGE SCALE GENOMIC DNA]</scope>
    <source>
        <strain evidence="7 8">DSM 102200</strain>
    </source>
</reference>
<dbReference type="SMART" id="SM00422">
    <property type="entry name" value="HTH_MERR"/>
    <property type="match status" value="1"/>
</dbReference>
<gene>
    <name evidence="7" type="ORF">FB559_1684</name>
</gene>
<keyword evidence="2" id="KW-0805">Transcription regulation</keyword>
<dbReference type="PANTHER" id="PTHR30204">
    <property type="entry name" value="REDOX-CYCLING DRUG-SENSING TRANSCRIPTIONAL ACTIVATOR SOXR"/>
    <property type="match status" value="1"/>
</dbReference>
<dbReference type="PANTHER" id="PTHR30204:SF69">
    <property type="entry name" value="MERR-FAMILY TRANSCRIPTIONAL REGULATOR"/>
    <property type="match status" value="1"/>
</dbReference>
<name>A0A543CGD2_9ACTN</name>
<evidence type="ECO:0000256" key="5">
    <source>
        <dbReference type="SAM" id="MobiDB-lite"/>
    </source>
</evidence>
<comment type="caution">
    <text evidence="7">The sequence shown here is derived from an EMBL/GenBank/DDBJ whole genome shotgun (WGS) entry which is preliminary data.</text>
</comment>
<accession>A0A543CGD2</accession>